<dbReference type="PANTHER" id="PTHR22923">
    <property type="entry name" value="CEREBELLIN-RELATED"/>
    <property type="match status" value="1"/>
</dbReference>
<evidence type="ECO:0000313" key="8">
    <source>
        <dbReference type="EMBL" id="NWZ80470.1"/>
    </source>
</evidence>
<dbReference type="PANTHER" id="PTHR22923:SF5">
    <property type="entry name" value="CEREBELLIN-1"/>
    <property type="match status" value="1"/>
</dbReference>
<reference evidence="8 9" key="1">
    <citation type="submission" date="2019-09" db="EMBL/GenBank/DDBJ databases">
        <title>Bird 10,000 Genomes (B10K) Project - Family phase.</title>
        <authorList>
            <person name="Zhang G."/>
        </authorList>
    </citation>
    <scope>NUCLEOTIDE SEQUENCE [LARGE SCALE GENOMIC DNA]</scope>
    <source>
        <strain evidence="8">OUT-0023</strain>
        <tissue evidence="8">Blood</tissue>
    </source>
</reference>
<dbReference type="GO" id="GO:0098978">
    <property type="term" value="C:glutamatergic synapse"/>
    <property type="evidence" value="ECO:0007669"/>
    <property type="project" value="TreeGrafter"/>
</dbReference>
<evidence type="ECO:0000256" key="4">
    <source>
        <dbReference type="ARBA" id="ARBA00023157"/>
    </source>
</evidence>
<proteinExistence type="predicted"/>
<evidence type="ECO:0000256" key="3">
    <source>
        <dbReference type="ARBA" id="ARBA00022729"/>
    </source>
</evidence>
<evidence type="ECO:0000256" key="6">
    <source>
        <dbReference type="SAM" id="MobiDB-lite"/>
    </source>
</evidence>
<dbReference type="FunFam" id="2.60.120.40:FF:000002">
    <property type="entry name" value="Cerebellin 4"/>
    <property type="match status" value="1"/>
</dbReference>
<feature type="domain" description="C1q" evidence="7">
    <location>
        <begin position="85"/>
        <end position="213"/>
    </location>
</feature>
<protein>
    <submittedName>
        <fullName evidence="8">CBLN1 protein</fullName>
    </submittedName>
</protein>
<name>A0A7K7QLL0_POEAT</name>
<sequence length="213" mass="22748">LSAAGQGSERSGARTVPPGAERRERGAMRGPGLGLGLGLLLGAAWLACGQNETEPIVLEGKCLVVCDSNPTSDPTGTALGISVRSGSAKVAFSAIRSTNHEPSEMSNRTMIIYFDQVLVNIGSNFDSERSTFIAPRKGIYSFNFHVVKVSLMLNGWPVISAFAGDQDVTREAASNGVLIQMEKGDRAYLKLERGNLMGGWKYSTFSGFLVFPL</sequence>
<dbReference type="Gene3D" id="2.60.120.40">
    <property type="match status" value="1"/>
</dbReference>
<feature type="non-terminal residue" evidence="8">
    <location>
        <position position="213"/>
    </location>
</feature>
<dbReference type="AlphaFoldDB" id="A0A7K7QLL0"/>
<dbReference type="InterPro" id="IPR008983">
    <property type="entry name" value="Tumour_necrosis_fac-like_dom"/>
</dbReference>
<dbReference type="GO" id="GO:0043083">
    <property type="term" value="C:synaptic cleft"/>
    <property type="evidence" value="ECO:0007669"/>
    <property type="project" value="TreeGrafter"/>
</dbReference>
<evidence type="ECO:0000256" key="2">
    <source>
        <dbReference type="ARBA" id="ARBA00022525"/>
    </source>
</evidence>
<organism evidence="8 9">
    <name type="scientific">Poecile atricapillus</name>
    <name type="common">Black-capped chickadee</name>
    <name type="synonym">Parus atricapillus</name>
    <dbReference type="NCBI Taxonomy" id="48891"/>
    <lineage>
        <taxon>Eukaryota</taxon>
        <taxon>Metazoa</taxon>
        <taxon>Chordata</taxon>
        <taxon>Craniata</taxon>
        <taxon>Vertebrata</taxon>
        <taxon>Euteleostomi</taxon>
        <taxon>Archelosauria</taxon>
        <taxon>Archosauria</taxon>
        <taxon>Dinosauria</taxon>
        <taxon>Saurischia</taxon>
        <taxon>Theropoda</taxon>
        <taxon>Coelurosauria</taxon>
        <taxon>Aves</taxon>
        <taxon>Neognathae</taxon>
        <taxon>Neoaves</taxon>
        <taxon>Telluraves</taxon>
        <taxon>Australaves</taxon>
        <taxon>Passeriformes</taxon>
        <taxon>Paridae</taxon>
        <taxon>Poecile</taxon>
    </lineage>
</organism>
<dbReference type="SMART" id="SM00110">
    <property type="entry name" value="C1Q"/>
    <property type="match status" value="1"/>
</dbReference>
<dbReference type="PRINTS" id="PR00007">
    <property type="entry name" value="COMPLEMNTC1Q"/>
</dbReference>
<dbReference type="EMBL" id="VZSS01000030">
    <property type="protein sequence ID" value="NWZ80470.1"/>
    <property type="molecule type" value="Genomic_DNA"/>
</dbReference>
<comment type="caution">
    <text evidence="8">The sequence shown here is derived from an EMBL/GenBank/DDBJ whole genome shotgun (WGS) entry which is preliminary data.</text>
</comment>
<gene>
    <name evidence="8" type="primary">Cbln1</name>
    <name evidence="8" type="ORF">POEATR_R12546</name>
</gene>
<dbReference type="GO" id="GO:0099558">
    <property type="term" value="P:maintenance of synapse structure"/>
    <property type="evidence" value="ECO:0007669"/>
    <property type="project" value="TreeGrafter"/>
</dbReference>
<evidence type="ECO:0000259" key="7">
    <source>
        <dbReference type="PROSITE" id="PS50871"/>
    </source>
</evidence>
<dbReference type="Pfam" id="PF00386">
    <property type="entry name" value="C1q"/>
    <property type="match status" value="1"/>
</dbReference>
<evidence type="ECO:0000256" key="1">
    <source>
        <dbReference type="ARBA" id="ARBA00004613"/>
    </source>
</evidence>
<dbReference type="Proteomes" id="UP000540071">
    <property type="component" value="Unassembled WGS sequence"/>
</dbReference>
<evidence type="ECO:0000313" key="9">
    <source>
        <dbReference type="Proteomes" id="UP000540071"/>
    </source>
</evidence>
<keyword evidence="4" id="KW-1015">Disulfide bond</keyword>
<dbReference type="PROSITE" id="PS50871">
    <property type="entry name" value="C1Q"/>
    <property type="match status" value="1"/>
</dbReference>
<feature type="non-terminal residue" evidence="8">
    <location>
        <position position="1"/>
    </location>
</feature>
<dbReference type="SUPFAM" id="SSF49842">
    <property type="entry name" value="TNF-like"/>
    <property type="match status" value="1"/>
</dbReference>
<evidence type="ECO:0000256" key="5">
    <source>
        <dbReference type="ARBA" id="ARBA00023180"/>
    </source>
</evidence>
<keyword evidence="2" id="KW-0964">Secreted</keyword>
<keyword evidence="3" id="KW-0732">Signal</keyword>
<dbReference type="InterPro" id="IPR050822">
    <property type="entry name" value="Cerebellin_Synaptic_Org"/>
</dbReference>
<feature type="region of interest" description="Disordered" evidence="6">
    <location>
        <begin position="1"/>
        <end position="27"/>
    </location>
</feature>
<keyword evidence="9" id="KW-1185">Reference proteome</keyword>
<accession>A0A7K7QLL0</accession>
<keyword evidence="5" id="KW-0325">Glycoprotein</keyword>
<comment type="subcellular location">
    <subcellularLocation>
        <location evidence="1">Secreted</location>
    </subcellularLocation>
</comment>
<dbReference type="InterPro" id="IPR001073">
    <property type="entry name" value="C1q_dom"/>
</dbReference>